<reference evidence="3 4" key="1">
    <citation type="submission" date="2017-09" db="EMBL/GenBank/DDBJ databases">
        <title>The draft genome sequences of Marinobacter sp. PWS21.</title>
        <authorList>
            <person name="Cao J."/>
        </authorList>
    </citation>
    <scope>NUCLEOTIDE SEQUENCE [LARGE SCALE GENOMIC DNA]</scope>
    <source>
        <strain evidence="3 4">PWS21</strain>
    </source>
</reference>
<dbReference type="Pfam" id="PF13511">
    <property type="entry name" value="DUF4124"/>
    <property type="match status" value="1"/>
</dbReference>
<accession>A0A2G1UPY8</accession>
<evidence type="ECO:0000313" key="3">
    <source>
        <dbReference type="EMBL" id="PHQ16548.1"/>
    </source>
</evidence>
<dbReference type="Proteomes" id="UP000231409">
    <property type="component" value="Unassembled WGS sequence"/>
</dbReference>
<feature type="compositionally biased region" description="Low complexity" evidence="1">
    <location>
        <begin position="172"/>
        <end position="182"/>
    </location>
</feature>
<dbReference type="InterPro" id="IPR010794">
    <property type="entry name" value="MalM"/>
</dbReference>
<comment type="caution">
    <text evidence="3">The sequence shown here is derived from an EMBL/GenBank/DDBJ whole genome shotgun (WGS) entry which is preliminary data.</text>
</comment>
<dbReference type="GO" id="GO:0042597">
    <property type="term" value="C:periplasmic space"/>
    <property type="evidence" value="ECO:0007669"/>
    <property type="project" value="InterPro"/>
</dbReference>
<proteinExistence type="predicted"/>
<feature type="compositionally biased region" description="Basic and acidic residues" evidence="1">
    <location>
        <begin position="61"/>
        <end position="72"/>
    </location>
</feature>
<organism evidence="3 4">
    <name type="scientific">Marinobacter profundi</name>
    <dbReference type="NCBI Taxonomy" id="2666256"/>
    <lineage>
        <taxon>Bacteria</taxon>
        <taxon>Pseudomonadati</taxon>
        <taxon>Pseudomonadota</taxon>
        <taxon>Gammaproteobacteria</taxon>
        <taxon>Pseudomonadales</taxon>
        <taxon>Marinobacteraceae</taxon>
        <taxon>Marinobacter</taxon>
    </lineage>
</organism>
<dbReference type="GO" id="GO:0008643">
    <property type="term" value="P:carbohydrate transport"/>
    <property type="evidence" value="ECO:0007669"/>
    <property type="project" value="InterPro"/>
</dbReference>
<dbReference type="EMBL" id="NTFH01000004">
    <property type="protein sequence ID" value="PHQ16548.1"/>
    <property type="molecule type" value="Genomic_DNA"/>
</dbReference>
<evidence type="ECO:0000256" key="1">
    <source>
        <dbReference type="SAM" id="MobiDB-lite"/>
    </source>
</evidence>
<feature type="region of interest" description="Disordered" evidence="1">
    <location>
        <begin position="49"/>
        <end position="96"/>
    </location>
</feature>
<evidence type="ECO:0000313" key="4">
    <source>
        <dbReference type="Proteomes" id="UP000231409"/>
    </source>
</evidence>
<keyword evidence="4" id="KW-1185">Reference proteome</keyword>
<feature type="domain" description="DUF4124" evidence="2">
    <location>
        <begin position="33"/>
        <end position="74"/>
    </location>
</feature>
<protein>
    <recommendedName>
        <fullName evidence="2">DUF4124 domain-containing protein</fullName>
    </recommendedName>
</protein>
<sequence>MDHQTHHPAPSRVGLVALIATLLVSGCVAGGGAPPDKAGYYTWVDEQGRVHSSPVPPGDATPDREMSTKEASARAGEAGGSPVEPGETGPGGRVIGQLAPEDEYTLENYPDGDELEKQGYIRPGEPLPYFTWRDAEGNIRVSYYRPDTRSDVEKGRVKPPLKLTVASIYRSGGATATPGTGPDVDDREGPGQRGETGREPDAYAILGIERSQESFFDRWAEACCDGLSLAAAVSWQPDREFRVVVAADSTSYPFATGQSRYQLVRLPDAQTAGDFVVRLRSFASDGVFVPSLAFLDEDLRPLRIVTDLVAGYTPESWHRHGFLESLVPVFPSEGEHWLLMFTRPEDAAGQTVIEDKRGPRVIPHRGFGELSLTSMTSGD</sequence>
<dbReference type="AlphaFoldDB" id="A0A2G1UPY8"/>
<dbReference type="Pfam" id="PF07148">
    <property type="entry name" value="MalM"/>
    <property type="match status" value="1"/>
</dbReference>
<evidence type="ECO:0000259" key="2">
    <source>
        <dbReference type="Pfam" id="PF13511"/>
    </source>
</evidence>
<name>A0A2G1UPY8_9GAMM</name>
<dbReference type="InterPro" id="IPR025392">
    <property type="entry name" value="DUF4124"/>
</dbReference>
<feature type="compositionally biased region" description="Basic and acidic residues" evidence="1">
    <location>
        <begin position="187"/>
        <end position="200"/>
    </location>
</feature>
<gene>
    <name evidence="3" type="ORF">CLH61_04480</name>
</gene>
<feature type="region of interest" description="Disordered" evidence="1">
    <location>
        <begin position="169"/>
        <end position="200"/>
    </location>
</feature>